<dbReference type="GO" id="GO:0016539">
    <property type="term" value="P:intein-mediated protein splicing"/>
    <property type="evidence" value="ECO:0007669"/>
    <property type="project" value="InterPro"/>
</dbReference>
<dbReference type="PROSITE" id="PS50818">
    <property type="entry name" value="INTEIN_C_TER"/>
    <property type="match status" value="1"/>
</dbReference>
<dbReference type="EC" id="2.7.7.7" evidence="2"/>
<keyword evidence="7" id="KW-0239">DNA-directed DNA polymerase</keyword>
<dbReference type="PANTHER" id="PTHR10322:SF23">
    <property type="entry name" value="DNA POLYMERASE DELTA CATALYTIC SUBUNIT"/>
    <property type="match status" value="1"/>
</dbReference>
<dbReference type="SUPFAM" id="SSF55608">
    <property type="entry name" value="Homing endonucleases"/>
    <property type="match status" value="1"/>
</dbReference>
<keyword evidence="8" id="KW-0651">Protein splicing</keyword>
<dbReference type="SMART" id="SM00305">
    <property type="entry name" value="HintC"/>
    <property type="match status" value="1"/>
</dbReference>
<evidence type="ECO:0000256" key="7">
    <source>
        <dbReference type="ARBA" id="ARBA00022932"/>
    </source>
</evidence>
<dbReference type="GO" id="GO:0000166">
    <property type="term" value="F:nucleotide binding"/>
    <property type="evidence" value="ECO:0007669"/>
    <property type="project" value="InterPro"/>
</dbReference>
<dbReference type="InterPro" id="IPR043502">
    <property type="entry name" value="DNA/RNA_pol_sf"/>
</dbReference>
<sequence>MEKTRCFIYTWHIDEEQENGTSIRIYCLGETNESICLKIENFTPFIYLELPTNIKWDEGKAQLVGNKLNDLMGEKQPLKKVLVFKKRLYGAHLQKDSTNYKSFPYLLCSFATRKDVKVLAFKLRKRINVVGLGSLQLKIHESDADEILQLTCCRKVPTAGWIEFHGKKIEESNKITLCDLEYKVSWKNIIPYETDKISQPKILGFDIEVNSTNPTAMPKASNPGDVIFQISCVLCRYGDTPDEYEKHLLSLGQPDLDVVGDDVLVTMFETEAALLEGFTEFIRQENPHLIAGYNILQFDIPYMIDRARDQFCIFEFDKLGFHKYNHAREKTIKWSSAAYKNQEFKYLDAEGRVFVDLLPLVQRDFKFNNYKLKTISEYFVGETKDPLSAKGIFKCYRIGIKKNSDGEYSNKSQKAMGIVGKYCVQDSALVCLLMDKLQTWVGLTEMAKTCNVPIFTLYTQGQQIKVYSQLYRHCMYKNIVVEKDAYEVDDNERYVGAHVFPPIPGQYKKVIPFDFASLYPTTIIAYNIDYNTWVPDGVDVPDEKCHIMEWEDHIGCLVSGTNITIGEYSMKIEDLEDYRSNLLAYDEENKGMNYYSQTNFFNQGIKECIKLTFQDGTTLSCTPDHRILLNNNEWVEAQDIKINCDKISTTYSPPIFNTEENIVIGDYDLSGARLVKFYKILGMLCSDGYNSHNRSKIYLGHPIDLENIIRDIEDIEKDAISIHKENYGWSITLLGKLGEMFRNLPGMLWGKKVDQTRTLPTILEYATNTELRSFLSGLFGGDGHTFSYSEKSKSIGSVSLSWTSRKPEQLEDVFTKLQTYFTKCDISTSITRHEEQTLIHIKTEDILKFKETIGFSYCVHKSMRLEAGYSYYKMRQEVWEQQKWLVSRVKTLKNVMNIEKANEKSQQELKDSFPIYNDYYSSPSKSQMIEMMRPCKKWDKPMFRNEYFPNPLEYFDDIGATNLFESYSVDIDSNVIPCIYKKVIKIENIGKQQVYDLEVDISHSFVADGVVVHNCEHDPKVIRVNTLTKYINTEEDKIKKIRTKRDTTADKFRKKELQDQVTKMVNDLRPYKKERSEINKTKPKNIMCDKRSYKFIKEPLGILPTIIQNLLDARKHTRKVDMVQKKDRLQELLKIQENTGEDMALQIKECESILGVLDKRQLAYKVSANSMYGAMGVRRGYLPFMPGAMCTTYMGRKNIELVAKTITEKHGGELVYGDTDSNYIYFPDKKDSSSVELWDYAEEVADKVTRLFPPPVKLEFEEAIYDFFFILTKKRYMYRAINSREGEVEQKIGKKGVLLARRDNSKFVRDIYEGVISQIADGVPRDDVIYWVLKEINSMFAGNKPYSDFVITKSVGNCNNCQSEIFYNDKNEKKAKVGDYTTPLLSSEPTERLEQMKKKGASSTKEFYLLCLPAQVQLAERMRRRGQRVDAGSRLEYLVSDPTNHTGKQYGKIESSDYYKKHSDIIKIDYFYYLKSLANPLDQVLNVAYGKDNDWKQDMILNLYNFKYKIEYKNILKLKELFRNKIKFEE</sequence>
<dbReference type="SUPFAM" id="SSF56672">
    <property type="entry name" value="DNA/RNA polymerases"/>
    <property type="match status" value="2"/>
</dbReference>
<proteinExistence type="inferred from homology"/>
<dbReference type="InterPro" id="IPR006133">
    <property type="entry name" value="DNA-dir_DNA_pol_B_exonuc"/>
</dbReference>
<dbReference type="Pfam" id="PF03104">
    <property type="entry name" value="DNA_pol_B_exo1"/>
    <property type="match status" value="1"/>
</dbReference>
<dbReference type="Gene3D" id="1.10.287.690">
    <property type="entry name" value="Helix hairpin bin"/>
    <property type="match status" value="1"/>
</dbReference>
<keyword evidence="5" id="KW-0548">Nucleotidyltransferase</keyword>
<dbReference type="GO" id="GO:0003677">
    <property type="term" value="F:DNA binding"/>
    <property type="evidence" value="ECO:0007669"/>
    <property type="project" value="UniProtKB-KW"/>
</dbReference>
<dbReference type="Pfam" id="PF14890">
    <property type="entry name" value="Intein_splicing"/>
    <property type="match status" value="1"/>
</dbReference>
<dbReference type="Pfam" id="PF00136">
    <property type="entry name" value="DNA_pol_B"/>
    <property type="match status" value="2"/>
</dbReference>
<dbReference type="PROSITE" id="PS50817">
    <property type="entry name" value="INTEIN_N_TER"/>
    <property type="match status" value="1"/>
</dbReference>
<dbReference type="InterPro" id="IPR042087">
    <property type="entry name" value="DNA_pol_B_thumb"/>
</dbReference>
<dbReference type="InterPro" id="IPR004860">
    <property type="entry name" value="LAGLIDADG_dom"/>
</dbReference>
<organism evidence="12">
    <name type="scientific">viral metagenome</name>
    <dbReference type="NCBI Taxonomy" id="1070528"/>
    <lineage>
        <taxon>unclassified sequences</taxon>
        <taxon>metagenomes</taxon>
        <taxon>organismal metagenomes</taxon>
    </lineage>
</organism>
<dbReference type="PROSITE" id="PS50819">
    <property type="entry name" value="INTEIN_ENDONUCLEASE"/>
    <property type="match status" value="1"/>
</dbReference>
<dbReference type="InterPro" id="IPR004042">
    <property type="entry name" value="Intein_endonuc_central"/>
</dbReference>
<dbReference type="Gene3D" id="3.30.420.10">
    <property type="entry name" value="Ribonuclease H-like superfamily/Ribonuclease H"/>
    <property type="match status" value="1"/>
</dbReference>
<dbReference type="CDD" id="cd00081">
    <property type="entry name" value="Hint"/>
    <property type="match status" value="2"/>
</dbReference>
<comment type="similarity">
    <text evidence="1">Belongs to the DNA polymerase type-B family.</text>
</comment>
<dbReference type="InterPro" id="IPR006141">
    <property type="entry name" value="Intein_N"/>
</dbReference>
<dbReference type="NCBIfam" id="TIGR01443">
    <property type="entry name" value="intein_Cterm"/>
    <property type="match status" value="1"/>
</dbReference>
<evidence type="ECO:0000256" key="3">
    <source>
        <dbReference type="ARBA" id="ARBA00015749"/>
    </source>
</evidence>
<dbReference type="InterPro" id="IPR036844">
    <property type="entry name" value="Hint_dom_sf"/>
</dbReference>
<dbReference type="Gene3D" id="1.10.132.60">
    <property type="entry name" value="DNA polymerase family B, C-terminal domain"/>
    <property type="match status" value="1"/>
</dbReference>
<feature type="domain" description="DOD-type homing endonuclease" evidence="11">
    <location>
        <begin position="680"/>
        <end position="822"/>
    </location>
</feature>
<dbReference type="SUPFAM" id="SSF51294">
    <property type="entry name" value="Hedgehog/intein (Hint) domain"/>
    <property type="match status" value="1"/>
</dbReference>
<evidence type="ECO:0000256" key="8">
    <source>
        <dbReference type="ARBA" id="ARBA00023000"/>
    </source>
</evidence>
<keyword evidence="6" id="KW-0068">Autocatalytic cleavage</keyword>
<dbReference type="InterPro" id="IPR012337">
    <property type="entry name" value="RNaseH-like_sf"/>
</dbReference>
<keyword evidence="9" id="KW-0238">DNA-binding</keyword>
<evidence type="ECO:0000256" key="9">
    <source>
        <dbReference type="ARBA" id="ARBA00023125"/>
    </source>
</evidence>
<dbReference type="GO" id="GO:0004519">
    <property type="term" value="F:endonuclease activity"/>
    <property type="evidence" value="ECO:0007669"/>
    <property type="project" value="InterPro"/>
</dbReference>
<evidence type="ECO:0000256" key="5">
    <source>
        <dbReference type="ARBA" id="ARBA00022695"/>
    </source>
</evidence>
<dbReference type="Gene3D" id="2.170.16.10">
    <property type="entry name" value="Hedgehog/Intein (Hint) domain"/>
    <property type="match status" value="2"/>
</dbReference>
<dbReference type="InterPro" id="IPR006134">
    <property type="entry name" value="DNA-dir_DNA_pol_B_multi_dom"/>
</dbReference>
<dbReference type="Gene3D" id="3.90.1600.10">
    <property type="entry name" value="Palm domain of DNA polymerase"/>
    <property type="match status" value="2"/>
</dbReference>
<evidence type="ECO:0000313" key="12">
    <source>
        <dbReference type="EMBL" id="QHT98687.1"/>
    </source>
</evidence>
<dbReference type="InterPro" id="IPR036397">
    <property type="entry name" value="RNaseH_sf"/>
</dbReference>
<dbReference type="GO" id="GO:0006261">
    <property type="term" value="P:DNA-templated DNA replication"/>
    <property type="evidence" value="ECO:0007669"/>
    <property type="project" value="TreeGrafter"/>
</dbReference>
<dbReference type="InterPro" id="IPR003586">
    <property type="entry name" value="Hint_dom_C"/>
</dbReference>
<dbReference type="SUPFAM" id="SSF53098">
    <property type="entry name" value="Ribonuclease H-like"/>
    <property type="match status" value="1"/>
</dbReference>
<dbReference type="EMBL" id="MN740295">
    <property type="protein sequence ID" value="QHT98687.1"/>
    <property type="molecule type" value="Genomic_DNA"/>
</dbReference>
<dbReference type="InterPro" id="IPR050240">
    <property type="entry name" value="DNA_pol_type-B"/>
</dbReference>
<evidence type="ECO:0000256" key="1">
    <source>
        <dbReference type="ARBA" id="ARBA00005755"/>
    </source>
</evidence>
<dbReference type="PRINTS" id="PR00379">
    <property type="entry name" value="INTEIN"/>
</dbReference>
<dbReference type="SMART" id="SM00306">
    <property type="entry name" value="HintN"/>
    <property type="match status" value="1"/>
</dbReference>
<dbReference type="InterPro" id="IPR027434">
    <property type="entry name" value="Homing_endonucl"/>
</dbReference>
<dbReference type="InterPro" id="IPR006172">
    <property type="entry name" value="DNA-dir_DNA_pol_B"/>
</dbReference>
<dbReference type="InterPro" id="IPR003587">
    <property type="entry name" value="Hint_dom_N"/>
</dbReference>
<reference evidence="12" key="1">
    <citation type="journal article" date="2020" name="Nature">
        <title>Giant virus diversity and host interactions through global metagenomics.</title>
        <authorList>
            <person name="Schulz F."/>
            <person name="Roux S."/>
            <person name="Paez-Espino D."/>
            <person name="Jungbluth S."/>
            <person name="Walsh D.A."/>
            <person name="Denef V.J."/>
            <person name="McMahon K.D."/>
            <person name="Konstantinidis K.T."/>
            <person name="Eloe-Fadrosh E.A."/>
            <person name="Kyrpides N.C."/>
            <person name="Woyke T."/>
        </authorList>
    </citation>
    <scope>NUCLEOTIDE SEQUENCE</scope>
    <source>
        <strain evidence="12">GVMAG-M-3300025676-16</strain>
    </source>
</reference>
<evidence type="ECO:0000259" key="11">
    <source>
        <dbReference type="PROSITE" id="PS50819"/>
    </source>
</evidence>
<dbReference type="SMART" id="SM00486">
    <property type="entry name" value="POLBc"/>
    <property type="match status" value="1"/>
</dbReference>
<evidence type="ECO:0000256" key="10">
    <source>
        <dbReference type="ARBA" id="ARBA00049244"/>
    </source>
</evidence>
<dbReference type="InterPro" id="IPR030934">
    <property type="entry name" value="Intein_C"/>
</dbReference>
<evidence type="ECO:0000256" key="6">
    <source>
        <dbReference type="ARBA" id="ARBA00022813"/>
    </source>
</evidence>
<evidence type="ECO:0000256" key="2">
    <source>
        <dbReference type="ARBA" id="ARBA00012417"/>
    </source>
</evidence>
<accession>A0A6C0J400</accession>
<keyword evidence="4" id="KW-0808">Transferase</keyword>
<dbReference type="PANTHER" id="PTHR10322">
    <property type="entry name" value="DNA POLYMERASE CATALYTIC SUBUNIT"/>
    <property type="match status" value="1"/>
</dbReference>
<dbReference type="Pfam" id="PF14528">
    <property type="entry name" value="LAGLIDADG_3"/>
    <property type="match status" value="1"/>
</dbReference>
<protein>
    <recommendedName>
        <fullName evidence="3">DNA polymerase</fullName>
        <ecNumber evidence="2">2.7.7.7</ecNumber>
    </recommendedName>
</protein>
<dbReference type="InterPro" id="IPR023211">
    <property type="entry name" value="DNA_pol_palm_dom_sf"/>
</dbReference>
<comment type="catalytic activity">
    <reaction evidence="10">
        <text>DNA(n) + a 2'-deoxyribonucleoside 5'-triphosphate = DNA(n+1) + diphosphate</text>
        <dbReference type="Rhea" id="RHEA:22508"/>
        <dbReference type="Rhea" id="RHEA-COMP:17339"/>
        <dbReference type="Rhea" id="RHEA-COMP:17340"/>
        <dbReference type="ChEBI" id="CHEBI:33019"/>
        <dbReference type="ChEBI" id="CHEBI:61560"/>
        <dbReference type="ChEBI" id="CHEBI:173112"/>
        <dbReference type="EC" id="2.7.7.7"/>
    </reaction>
</comment>
<name>A0A6C0J400_9ZZZZ</name>
<dbReference type="Gene3D" id="3.10.28.10">
    <property type="entry name" value="Homing endonucleases"/>
    <property type="match status" value="1"/>
</dbReference>
<dbReference type="InterPro" id="IPR006142">
    <property type="entry name" value="INTEIN"/>
</dbReference>
<evidence type="ECO:0000256" key="4">
    <source>
        <dbReference type="ARBA" id="ARBA00022679"/>
    </source>
</evidence>
<dbReference type="GO" id="GO:0003887">
    <property type="term" value="F:DNA-directed DNA polymerase activity"/>
    <property type="evidence" value="ECO:0007669"/>
    <property type="project" value="UniProtKB-KW"/>
</dbReference>